<evidence type="ECO:0000259" key="1">
    <source>
        <dbReference type="PROSITE" id="PS51186"/>
    </source>
</evidence>
<sequence>MNVRELKQEELDAWFDHVEECFSEKNPPPKREYFVRHYKNDPFIDISSIIVAVDKNDLIISTARIFHRDMYLNNNTVKFGGIGEVCTKKQHRGEGASKLVLQKIVDTMRKKNVQIGSLHCGDNLIPFYSKFGFEGVNISTCNICVTIKDVQYPHLTLLPLTFNDSSINRLLNDLHSKQMREFNGVIVRDERYWSTWIKSELERTDREHSAWLLVSDSNNICEDTIVSYSFIQKKQNDFVVKDFIPNSHHSHSKNAFYHTINAQARHLGLEQVNVEVFEGLIRDEADSLNITNRSKDKFMYQVFDQSLFGEFNNIQDLIEGVDKETSRHTFLRADSY</sequence>
<reference evidence="2 3" key="1">
    <citation type="submission" date="2024-03" db="EMBL/GenBank/DDBJ databases">
        <title>The Acrasis kona genome and developmental transcriptomes reveal deep origins of eukaryotic multicellular pathways.</title>
        <authorList>
            <person name="Sheikh S."/>
            <person name="Fu C.-J."/>
            <person name="Brown M.W."/>
            <person name="Baldauf S.L."/>
        </authorList>
    </citation>
    <scope>NUCLEOTIDE SEQUENCE [LARGE SCALE GENOMIC DNA]</scope>
    <source>
        <strain evidence="2 3">ATCC MYA-3509</strain>
    </source>
</reference>
<dbReference type="PANTHER" id="PTHR37817:SF1">
    <property type="entry name" value="N-ACETYLTRANSFERASE EIS"/>
    <property type="match status" value="1"/>
</dbReference>
<dbReference type="PROSITE" id="PS51186">
    <property type="entry name" value="GNAT"/>
    <property type="match status" value="1"/>
</dbReference>
<proteinExistence type="predicted"/>
<name>A0AAW2YL61_9EUKA</name>
<dbReference type="SUPFAM" id="SSF55729">
    <property type="entry name" value="Acyl-CoA N-acyltransferases (Nat)"/>
    <property type="match status" value="1"/>
</dbReference>
<dbReference type="InterPro" id="IPR051554">
    <property type="entry name" value="Acetyltransferase_Eis"/>
</dbReference>
<gene>
    <name evidence="2" type="ORF">AKO1_005238</name>
</gene>
<dbReference type="Proteomes" id="UP001431209">
    <property type="component" value="Unassembled WGS sequence"/>
</dbReference>
<evidence type="ECO:0000313" key="2">
    <source>
        <dbReference type="EMBL" id="KAL0477726.1"/>
    </source>
</evidence>
<accession>A0AAW2YL61</accession>
<dbReference type="InterPro" id="IPR000182">
    <property type="entry name" value="GNAT_dom"/>
</dbReference>
<dbReference type="EMBL" id="JAOPGA020000224">
    <property type="protein sequence ID" value="KAL0477726.1"/>
    <property type="molecule type" value="Genomic_DNA"/>
</dbReference>
<dbReference type="Pfam" id="PF13527">
    <property type="entry name" value="Acetyltransf_9"/>
    <property type="match status" value="1"/>
</dbReference>
<evidence type="ECO:0000313" key="3">
    <source>
        <dbReference type="Proteomes" id="UP001431209"/>
    </source>
</evidence>
<dbReference type="PANTHER" id="PTHR37817">
    <property type="entry name" value="N-ACETYLTRANSFERASE EIS"/>
    <property type="match status" value="1"/>
</dbReference>
<comment type="caution">
    <text evidence="2">The sequence shown here is derived from an EMBL/GenBank/DDBJ whole genome shotgun (WGS) entry which is preliminary data.</text>
</comment>
<feature type="domain" description="N-acetyltransferase" evidence="1">
    <location>
        <begin position="1"/>
        <end position="159"/>
    </location>
</feature>
<dbReference type="InterPro" id="IPR016181">
    <property type="entry name" value="Acyl_CoA_acyltransferase"/>
</dbReference>
<protein>
    <recommendedName>
        <fullName evidence="1">N-acetyltransferase domain-containing protein</fullName>
    </recommendedName>
</protein>
<dbReference type="Gene3D" id="3.40.630.30">
    <property type="match status" value="2"/>
</dbReference>
<dbReference type="GO" id="GO:0034069">
    <property type="term" value="F:aminoglycoside N-acetyltransferase activity"/>
    <property type="evidence" value="ECO:0007669"/>
    <property type="project" value="TreeGrafter"/>
</dbReference>
<dbReference type="GO" id="GO:0030649">
    <property type="term" value="P:aminoglycoside antibiotic catabolic process"/>
    <property type="evidence" value="ECO:0007669"/>
    <property type="project" value="TreeGrafter"/>
</dbReference>
<dbReference type="AlphaFoldDB" id="A0AAW2YL61"/>
<organism evidence="2 3">
    <name type="scientific">Acrasis kona</name>
    <dbReference type="NCBI Taxonomy" id="1008807"/>
    <lineage>
        <taxon>Eukaryota</taxon>
        <taxon>Discoba</taxon>
        <taxon>Heterolobosea</taxon>
        <taxon>Tetramitia</taxon>
        <taxon>Eutetramitia</taxon>
        <taxon>Acrasidae</taxon>
        <taxon>Acrasis</taxon>
    </lineage>
</organism>
<keyword evidence="3" id="KW-1185">Reference proteome</keyword>